<dbReference type="Gene3D" id="3.40.50.720">
    <property type="entry name" value="NAD(P)-binding Rossmann-like Domain"/>
    <property type="match status" value="1"/>
</dbReference>
<dbReference type="PANTHER" id="PTHR24322:SF743">
    <property type="entry name" value="AER111WP"/>
    <property type="match status" value="1"/>
</dbReference>
<protein>
    <submittedName>
        <fullName evidence="2">Uncharacterized protein</fullName>
    </submittedName>
</protein>
<organism evidence="2 3">
    <name type="scientific">Nakaseomyces bracarensis</name>
    <dbReference type="NCBI Taxonomy" id="273131"/>
    <lineage>
        <taxon>Eukaryota</taxon>
        <taxon>Fungi</taxon>
        <taxon>Dikarya</taxon>
        <taxon>Ascomycota</taxon>
        <taxon>Saccharomycotina</taxon>
        <taxon>Saccharomycetes</taxon>
        <taxon>Saccharomycetales</taxon>
        <taxon>Saccharomycetaceae</taxon>
        <taxon>Nakaseomyces</taxon>
    </lineage>
</organism>
<dbReference type="InterPro" id="IPR020904">
    <property type="entry name" value="Sc_DH/Rdtase_CS"/>
</dbReference>
<evidence type="ECO:0000256" key="1">
    <source>
        <dbReference type="ARBA" id="ARBA00022857"/>
    </source>
</evidence>
<accession>A0ABR4NT07</accession>
<name>A0ABR4NT07_9SACH</name>
<keyword evidence="3" id="KW-1185">Reference proteome</keyword>
<keyword evidence="1" id="KW-0521">NADP</keyword>
<comment type="caution">
    <text evidence="2">The sequence shown here is derived from an EMBL/GenBank/DDBJ whole genome shotgun (WGS) entry which is preliminary data.</text>
</comment>
<evidence type="ECO:0000313" key="2">
    <source>
        <dbReference type="EMBL" id="KAL3231499.1"/>
    </source>
</evidence>
<dbReference type="InterPro" id="IPR002347">
    <property type="entry name" value="SDR_fam"/>
</dbReference>
<dbReference type="PANTHER" id="PTHR24322">
    <property type="entry name" value="PKSB"/>
    <property type="match status" value="1"/>
</dbReference>
<dbReference type="EMBL" id="JBEVYD010000007">
    <property type="protein sequence ID" value="KAL3231499.1"/>
    <property type="molecule type" value="Genomic_DNA"/>
</dbReference>
<proteinExistence type="predicted"/>
<gene>
    <name evidence="2" type="ORF">RNJ44_00534</name>
</gene>
<dbReference type="Proteomes" id="UP001623330">
    <property type="component" value="Unassembled WGS sequence"/>
</dbReference>
<dbReference type="PROSITE" id="PS00061">
    <property type="entry name" value="ADH_SHORT"/>
    <property type="match status" value="1"/>
</dbReference>
<dbReference type="InterPro" id="IPR036291">
    <property type="entry name" value="NAD(P)-bd_dom_sf"/>
</dbReference>
<dbReference type="PRINTS" id="PR00081">
    <property type="entry name" value="GDHRDH"/>
</dbReference>
<dbReference type="Pfam" id="PF00106">
    <property type="entry name" value="adh_short"/>
    <property type="match status" value="1"/>
</dbReference>
<sequence>MSSLNVDVLINCFGIPIIKYPILPALWFYQTKGSYCWRSLDQLRSPKVVITGGSNGLGRSIIEELIKRYNNVTVINIDVDVGTWQHQPQVVNYKCDLSDSQQLDDVLETINSTFREQISLIICNAGIRSRYSWFKDTSIEDMERVFSVNTWSTAKILQKLTPSYSPPEYRQCYFVTVSSVLGILAPSKVASYAASKAAVTMIHNSMSNDLHVQGLDNVRGLLVIPGQMGTTMFGGFKPPRTFWAPVVTPKQLAKDIISHCNNGTRGSIRTPSYSYFAELLVGMPYTVQRFARWFSQMDNCLPLEEEEYTD</sequence>
<evidence type="ECO:0000313" key="3">
    <source>
        <dbReference type="Proteomes" id="UP001623330"/>
    </source>
</evidence>
<reference evidence="2 3" key="1">
    <citation type="submission" date="2024-05" db="EMBL/GenBank/DDBJ databases">
        <title>Long read based assembly of the Candida bracarensis genome reveals expanded adhesin content.</title>
        <authorList>
            <person name="Marcet-Houben M."/>
            <person name="Ksiezopolska E."/>
            <person name="Gabaldon T."/>
        </authorList>
    </citation>
    <scope>NUCLEOTIDE SEQUENCE [LARGE SCALE GENOMIC DNA]</scope>
    <source>
        <strain evidence="2 3">CBM6</strain>
    </source>
</reference>
<dbReference type="SUPFAM" id="SSF51735">
    <property type="entry name" value="NAD(P)-binding Rossmann-fold domains"/>
    <property type="match status" value="1"/>
</dbReference>